<evidence type="ECO:0000313" key="7">
    <source>
        <dbReference type="Proteomes" id="UP000694391"/>
    </source>
</evidence>
<evidence type="ECO:0000313" key="6">
    <source>
        <dbReference type="Ensembl" id="ENSCAFP00020020923.1"/>
    </source>
</evidence>
<dbReference type="GO" id="GO:0009897">
    <property type="term" value="C:external side of plasma membrane"/>
    <property type="evidence" value="ECO:0007669"/>
    <property type="project" value="TreeGrafter"/>
</dbReference>
<dbReference type="InterPro" id="IPR018143">
    <property type="entry name" value="Folate_rcpt-like"/>
</dbReference>
<evidence type="ECO:0000256" key="3">
    <source>
        <dbReference type="ARBA" id="ARBA00023157"/>
    </source>
</evidence>
<protein>
    <submittedName>
        <fullName evidence="6">IZUMO1 receptor, JUNO</fullName>
    </submittedName>
</protein>
<evidence type="ECO:0000256" key="4">
    <source>
        <dbReference type="SAM" id="SignalP"/>
    </source>
</evidence>
<evidence type="ECO:0000259" key="5">
    <source>
        <dbReference type="Pfam" id="PF03024"/>
    </source>
</evidence>
<proteinExistence type="inferred from homology"/>
<accession>A0A8C0KW15</accession>
<dbReference type="GO" id="GO:0007342">
    <property type="term" value="P:fusion of sperm to egg plasma membrane involved in single fertilization"/>
    <property type="evidence" value="ECO:0007669"/>
    <property type="project" value="TreeGrafter"/>
</dbReference>
<organism evidence="6 7">
    <name type="scientific">Canis lupus dingo</name>
    <name type="common">dingo</name>
    <dbReference type="NCBI Taxonomy" id="286419"/>
    <lineage>
        <taxon>Eukaryota</taxon>
        <taxon>Metazoa</taxon>
        <taxon>Chordata</taxon>
        <taxon>Craniata</taxon>
        <taxon>Vertebrata</taxon>
        <taxon>Euteleostomi</taxon>
        <taxon>Mammalia</taxon>
        <taxon>Eutheria</taxon>
        <taxon>Laurasiatheria</taxon>
        <taxon>Carnivora</taxon>
        <taxon>Caniformia</taxon>
        <taxon>Canidae</taxon>
        <taxon>Canis</taxon>
    </lineage>
</organism>
<evidence type="ECO:0000256" key="1">
    <source>
        <dbReference type="ARBA" id="ARBA00007932"/>
    </source>
</evidence>
<dbReference type="GeneTree" id="ENSGT00950000183144"/>
<dbReference type="PANTHER" id="PTHR10517">
    <property type="entry name" value="FOLATE RECEPTOR"/>
    <property type="match status" value="1"/>
</dbReference>
<reference evidence="6" key="2">
    <citation type="submission" date="2025-09" db="UniProtKB">
        <authorList>
            <consortium name="Ensembl"/>
        </authorList>
    </citation>
    <scope>IDENTIFICATION</scope>
</reference>
<reference evidence="6" key="1">
    <citation type="submission" date="2025-08" db="UniProtKB">
        <authorList>
            <consortium name="Ensembl"/>
        </authorList>
    </citation>
    <scope>IDENTIFICATION</scope>
</reference>
<feature type="chain" id="PRO_5034521402" evidence="4">
    <location>
        <begin position="20"/>
        <end position="194"/>
    </location>
</feature>
<sequence>MERWWQLLLGLWTVMPVWAGDELLNVCMKTKHHKREPGPEDKLYEEVGSSGQGERIRDAPLCREDCEQWWEDCRTSYTCRSDWLGSWDWSRGKSRCPAGAACRPFPRYFPTPAALCQRIWSGSFQASPARRGSGRCLQKWFEPARGNPNEAVARLFAALFLPTKSITCFHCPSFLLLCSHPSSDLTPHRTGNHF</sequence>
<dbReference type="InterPro" id="IPR004269">
    <property type="entry name" value="Folate_rcpt"/>
</dbReference>
<keyword evidence="7" id="KW-1185">Reference proteome</keyword>
<dbReference type="GO" id="GO:0038023">
    <property type="term" value="F:signaling receptor activity"/>
    <property type="evidence" value="ECO:0007669"/>
    <property type="project" value="TreeGrafter"/>
</dbReference>
<dbReference type="Ensembl" id="ENSCAFT00020024216.1">
    <property type="protein sequence ID" value="ENSCAFP00020020923.1"/>
    <property type="gene ID" value="ENSCAFG00020016546.1"/>
</dbReference>
<dbReference type="AlphaFoldDB" id="A0A8C0KW15"/>
<comment type="similarity">
    <text evidence="1">Belongs to the folate receptor family.</text>
</comment>
<keyword evidence="2 4" id="KW-0732">Signal</keyword>
<dbReference type="Pfam" id="PF03024">
    <property type="entry name" value="Folate_rec"/>
    <property type="match status" value="1"/>
</dbReference>
<feature type="signal peptide" evidence="4">
    <location>
        <begin position="1"/>
        <end position="19"/>
    </location>
</feature>
<evidence type="ECO:0000256" key="2">
    <source>
        <dbReference type="ARBA" id="ARBA00022729"/>
    </source>
</evidence>
<keyword evidence="3" id="KW-1015">Disulfide bond</keyword>
<dbReference type="GO" id="GO:0035036">
    <property type="term" value="P:sperm-egg recognition"/>
    <property type="evidence" value="ECO:0007669"/>
    <property type="project" value="TreeGrafter"/>
</dbReference>
<dbReference type="Proteomes" id="UP000694391">
    <property type="component" value="Unplaced"/>
</dbReference>
<feature type="domain" description="Folate receptor-like" evidence="5">
    <location>
        <begin position="52"/>
        <end position="138"/>
    </location>
</feature>
<name>A0A8C0KW15_CANLU</name>
<dbReference type="PANTHER" id="PTHR10517:SF10">
    <property type="entry name" value="SPERM-EGG FUSION PROTEIN JUNO"/>
    <property type="match status" value="1"/>
</dbReference>
<dbReference type="GO" id="GO:0007155">
    <property type="term" value="P:cell adhesion"/>
    <property type="evidence" value="ECO:0007669"/>
    <property type="project" value="TreeGrafter"/>
</dbReference>